<dbReference type="EMBL" id="SJPY01000003">
    <property type="protein sequence ID" value="TWU43140.1"/>
    <property type="molecule type" value="Genomic_DNA"/>
</dbReference>
<proteinExistence type="predicted"/>
<evidence type="ECO:0000313" key="1">
    <source>
        <dbReference type="EMBL" id="TWU43140.1"/>
    </source>
</evidence>
<dbReference type="Proteomes" id="UP000315471">
    <property type="component" value="Unassembled WGS sequence"/>
</dbReference>
<dbReference type="AlphaFoldDB" id="A0A5C6E2K4"/>
<comment type="caution">
    <text evidence="1">The sequence shown here is derived from an EMBL/GenBank/DDBJ whole genome shotgun (WGS) entry which is preliminary data.</text>
</comment>
<keyword evidence="2" id="KW-1185">Reference proteome</keyword>
<evidence type="ECO:0000313" key="2">
    <source>
        <dbReference type="Proteomes" id="UP000315471"/>
    </source>
</evidence>
<gene>
    <name evidence="1" type="ORF">Q31b_21780</name>
</gene>
<sequence precursor="true">MIRLMHLSQAKLGGGSISVKICESKPGLQHNQLYMQPNFDTRVMPIKSSEAIRVLRLLSNATVSIVLSLSLTEALHAQVEVVEMAAEAPLAEPNEPDNDAVDPRKVECFKPLVNQELSFIQRVGSLDEKSMNDLVAKATDAYLGMADMIGDQNRFFPNEEMFYGPSGEMIRGNPYKRVRSDAKRYAEEVLSDEQFQRYVREADARAKFERDTAIKFVVDLIEKKLPLSHDQREAIKGNLAKDWKAIDVVSLQIYTQNPRYIPEIPDAHVLPELTVMQKKIWVTLKKQMANLGSHLSQGQQATIKEQWIK</sequence>
<name>A0A5C6E2K4_9BACT</name>
<organism evidence="1 2">
    <name type="scientific">Novipirellula aureliae</name>
    <dbReference type="NCBI Taxonomy" id="2527966"/>
    <lineage>
        <taxon>Bacteria</taxon>
        <taxon>Pseudomonadati</taxon>
        <taxon>Planctomycetota</taxon>
        <taxon>Planctomycetia</taxon>
        <taxon>Pirellulales</taxon>
        <taxon>Pirellulaceae</taxon>
        <taxon>Novipirellula</taxon>
    </lineage>
</organism>
<protein>
    <submittedName>
        <fullName evidence="1">Uncharacterized protein</fullName>
    </submittedName>
</protein>
<reference evidence="1 2" key="1">
    <citation type="submission" date="2019-02" db="EMBL/GenBank/DDBJ databases">
        <title>Deep-cultivation of Planctomycetes and their phenomic and genomic characterization uncovers novel biology.</title>
        <authorList>
            <person name="Wiegand S."/>
            <person name="Jogler M."/>
            <person name="Boedeker C."/>
            <person name="Pinto D."/>
            <person name="Vollmers J."/>
            <person name="Rivas-Marin E."/>
            <person name="Kohn T."/>
            <person name="Peeters S.H."/>
            <person name="Heuer A."/>
            <person name="Rast P."/>
            <person name="Oberbeckmann S."/>
            <person name="Bunk B."/>
            <person name="Jeske O."/>
            <person name="Meyerdierks A."/>
            <person name="Storesund J.E."/>
            <person name="Kallscheuer N."/>
            <person name="Luecker S."/>
            <person name="Lage O.M."/>
            <person name="Pohl T."/>
            <person name="Merkel B.J."/>
            <person name="Hornburger P."/>
            <person name="Mueller R.-W."/>
            <person name="Bruemmer F."/>
            <person name="Labrenz M."/>
            <person name="Spormann A.M."/>
            <person name="Op Den Camp H."/>
            <person name="Overmann J."/>
            <person name="Amann R."/>
            <person name="Jetten M.S.M."/>
            <person name="Mascher T."/>
            <person name="Medema M.H."/>
            <person name="Devos D.P."/>
            <person name="Kaster A.-K."/>
            <person name="Ovreas L."/>
            <person name="Rohde M."/>
            <person name="Galperin M.Y."/>
            <person name="Jogler C."/>
        </authorList>
    </citation>
    <scope>NUCLEOTIDE SEQUENCE [LARGE SCALE GENOMIC DNA]</scope>
    <source>
        <strain evidence="1 2">Q31b</strain>
    </source>
</reference>
<accession>A0A5C6E2K4</accession>